<keyword evidence="4" id="KW-1185">Reference proteome</keyword>
<organism evidence="3 4">
    <name type="scientific">Paenibacillus zeisoli</name>
    <dbReference type="NCBI Taxonomy" id="2496267"/>
    <lineage>
        <taxon>Bacteria</taxon>
        <taxon>Bacillati</taxon>
        <taxon>Bacillota</taxon>
        <taxon>Bacilli</taxon>
        <taxon>Bacillales</taxon>
        <taxon>Paenibacillaceae</taxon>
        <taxon>Paenibacillus</taxon>
    </lineage>
</organism>
<comment type="caution">
    <text evidence="3">The sequence shown here is derived from an EMBL/GenBank/DDBJ whole genome shotgun (WGS) entry which is preliminary data.</text>
</comment>
<evidence type="ECO:0000256" key="2">
    <source>
        <dbReference type="SAM" id="Phobius"/>
    </source>
</evidence>
<keyword evidence="2" id="KW-1133">Transmembrane helix</keyword>
<dbReference type="OrthoDB" id="2621083at2"/>
<name>A0A433XPW9_9BACL</name>
<protein>
    <submittedName>
        <fullName evidence="3">Uncharacterized protein</fullName>
    </submittedName>
</protein>
<evidence type="ECO:0000256" key="1">
    <source>
        <dbReference type="SAM" id="MobiDB-lite"/>
    </source>
</evidence>
<dbReference type="AlphaFoldDB" id="A0A433XPW9"/>
<sequence>MNERLSRMERYSRKQHDREAVREDEIQLGRSEAQIRLRRSEVHRQQTGRERVAASAETGSGPEITSAEMVAQEEISALDMPSRREVYPSHRIKWTKWFYNSLLFIFIALMVLLFFWGMQQSTWGKQH</sequence>
<proteinExistence type="predicted"/>
<feature type="compositionally biased region" description="Basic and acidic residues" evidence="1">
    <location>
        <begin position="41"/>
        <end position="52"/>
    </location>
</feature>
<gene>
    <name evidence="3" type="ORF">EJP77_03725</name>
</gene>
<keyword evidence="2" id="KW-0812">Transmembrane</keyword>
<feature type="region of interest" description="Disordered" evidence="1">
    <location>
        <begin position="1"/>
        <end position="25"/>
    </location>
</feature>
<evidence type="ECO:0000313" key="3">
    <source>
        <dbReference type="EMBL" id="RUT36109.1"/>
    </source>
</evidence>
<reference evidence="3 4" key="1">
    <citation type="submission" date="2018-12" db="EMBL/GenBank/DDBJ databases">
        <authorList>
            <person name="Sun L."/>
            <person name="Chen Z."/>
        </authorList>
    </citation>
    <scope>NUCLEOTIDE SEQUENCE [LARGE SCALE GENOMIC DNA]</scope>
    <source>
        <strain evidence="3 4">3-5-3</strain>
    </source>
</reference>
<accession>A0A433XPW9</accession>
<evidence type="ECO:0000313" key="4">
    <source>
        <dbReference type="Proteomes" id="UP000272464"/>
    </source>
</evidence>
<feature type="region of interest" description="Disordered" evidence="1">
    <location>
        <begin position="41"/>
        <end position="64"/>
    </location>
</feature>
<keyword evidence="2" id="KW-0472">Membrane</keyword>
<feature type="transmembrane region" description="Helical" evidence="2">
    <location>
        <begin position="97"/>
        <end position="118"/>
    </location>
</feature>
<dbReference type="RefSeq" id="WP_127197804.1">
    <property type="nucleotide sequence ID" value="NZ_RZNX01000001.1"/>
</dbReference>
<dbReference type="Proteomes" id="UP000272464">
    <property type="component" value="Unassembled WGS sequence"/>
</dbReference>
<dbReference type="EMBL" id="RZNX01000001">
    <property type="protein sequence ID" value="RUT36109.1"/>
    <property type="molecule type" value="Genomic_DNA"/>
</dbReference>